<dbReference type="PROSITE" id="PS50042">
    <property type="entry name" value="CNMP_BINDING_3"/>
    <property type="match status" value="1"/>
</dbReference>
<dbReference type="SMART" id="SM00100">
    <property type="entry name" value="cNMP"/>
    <property type="match status" value="1"/>
</dbReference>
<dbReference type="OrthoDB" id="190787at2"/>
<dbReference type="RefSeq" id="WP_090283928.1">
    <property type="nucleotide sequence ID" value="NZ_FMWO01000021.1"/>
</dbReference>
<dbReference type="Pfam" id="PF00027">
    <property type="entry name" value="cNMP_binding"/>
    <property type="match status" value="1"/>
</dbReference>
<protein>
    <submittedName>
        <fullName evidence="2">Crp/Fnr family transcriptional regulator</fullName>
    </submittedName>
</protein>
<dbReference type="InterPro" id="IPR018490">
    <property type="entry name" value="cNMP-bd_dom_sf"/>
</dbReference>
<organism evidence="2 3">
    <name type="scientific">Nitrosomonas mobilis</name>
    <dbReference type="NCBI Taxonomy" id="51642"/>
    <lineage>
        <taxon>Bacteria</taxon>
        <taxon>Pseudomonadati</taxon>
        <taxon>Pseudomonadota</taxon>
        <taxon>Betaproteobacteria</taxon>
        <taxon>Nitrosomonadales</taxon>
        <taxon>Nitrosomonadaceae</taxon>
        <taxon>Nitrosomonas</taxon>
    </lineage>
</organism>
<feature type="domain" description="Cyclic nucleotide-binding" evidence="1">
    <location>
        <begin position="13"/>
        <end position="133"/>
    </location>
</feature>
<dbReference type="Proteomes" id="UP000198729">
    <property type="component" value="Unassembled WGS sequence"/>
</dbReference>
<keyword evidence="3" id="KW-1185">Reference proteome</keyword>
<gene>
    <name evidence="2" type="ORF">NSMM_160034</name>
</gene>
<accession>A0A1G5SB60</accession>
<dbReference type="Gene3D" id="2.60.120.10">
    <property type="entry name" value="Jelly Rolls"/>
    <property type="match status" value="1"/>
</dbReference>
<evidence type="ECO:0000313" key="3">
    <source>
        <dbReference type="Proteomes" id="UP000198729"/>
    </source>
</evidence>
<dbReference type="InterPro" id="IPR014710">
    <property type="entry name" value="RmlC-like_jellyroll"/>
</dbReference>
<name>A0A1G5SB60_9PROT</name>
<evidence type="ECO:0000259" key="1">
    <source>
        <dbReference type="PROSITE" id="PS50042"/>
    </source>
</evidence>
<dbReference type="SUPFAM" id="SSF51206">
    <property type="entry name" value="cAMP-binding domain-like"/>
    <property type="match status" value="1"/>
</dbReference>
<evidence type="ECO:0000313" key="2">
    <source>
        <dbReference type="EMBL" id="SCZ84444.1"/>
    </source>
</evidence>
<sequence length="153" mass="17226">MKTIATLLRDHPFFAGLPPAYLDLIASCGKNTHFHTGDFLMKEGEAANTFYVIRSGKAVVEAYTPGFGHQIVTQVDHHGVIGYSWLFPPYRVAFDVRAIEPVSAVQLDGLCLRNKAEADHELGYQLMQRFAQVMLQRLQATRVQMLDVYRKGN</sequence>
<dbReference type="InterPro" id="IPR000595">
    <property type="entry name" value="cNMP-bd_dom"/>
</dbReference>
<reference evidence="2 3" key="1">
    <citation type="submission" date="2016-10" db="EMBL/GenBank/DDBJ databases">
        <authorList>
            <person name="de Groot N.N."/>
        </authorList>
    </citation>
    <scope>NUCLEOTIDE SEQUENCE [LARGE SCALE GENOMIC DNA]</scope>
    <source>
        <strain evidence="2">1</strain>
    </source>
</reference>
<dbReference type="AlphaFoldDB" id="A0A1G5SB60"/>
<proteinExistence type="predicted"/>
<dbReference type="CDD" id="cd00038">
    <property type="entry name" value="CAP_ED"/>
    <property type="match status" value="1"/>
</dbReference>
<dbReference type="EMBL" id="FMWO01000021">
    <property type="protein sequence ID" value="SCZ84444.1"/>
    <property type="molecule type" value="Genomic_DNA"/>
</dbReference>
<dbReference type="STRING" id="51642.NSMM_160034"/>